<reference evidence="2" key="2">
    <citation type="journal article" date="2015" name="Data Brief">
        <title>Shoot transcriptome of the giant reed, Arundo donax.</title>
        <authorList>
            <person name="Barrero R.A."/>
            <person name="Guerrero F.D."/>
            <person name="Moolhuijzen P."/>
            <person name="Goolsby J.A."/>
            <person name="Tidwell J."/>
            <person name="Bellgard S.E."/>
            <person name="Bellgard M.I."/>
        </authorList>
    </citation>
    <scope>NUCLEOTIDE SEQUENCE</scope>
    <source>
        <tissue evidence="2">Shoot tissue taken approximately 20 cm above the soil surface</tissue>
    </source>
</reference>
<dbReference type="EMBL" id="GBRH01214576">
    <property type="protein sequence ID" value="JAD83319.1"/>
    <property type="molecule type" value="Transcribed_RNA"/>
</dbReference>
<accession>A0A0A9D3Z6</accession>
<proteinExistence type="predicted"/>
<evidence type="ECO:0000313" key="2">
    <source>
        <dbReference type="EMBL" id="JAD83319.1"/>
    </source>
</evidence>
<feature type="transmembrane region" description="Helical" evidence="1">
    <location>
        <begin position="55"/>
        <end position="76"/>
    </location>
</feature>
<keyword evidence="1" id="KW-1133">Transmembrane helix</keyword>
<protein>
    <submittedName>
        <fullName evidence="2">Uncharacterized protein</fullName>
    </submittedName>
</protein>
<keyword evidence="1" id="KW-0812">Transmembrane</keyword>
<reference evidence="2" key="1">
    <citation type="submission" date="2014-09" db="EMBL/GenBank/DDBJ databases">
        <authorList>
            <person name="Magalhaes I.L.F."/>
            <person name="Oliveira U."/>
            <person name="Santos F.R."/>
            <person name="Vidigal T.H.D.A."/>
            <person name="Brescovit A.D."/>
            <person name="Santos A.J."/>
        </authorList>
    </citation>
    <scope>NUCLEOTIDE SEQUENCE</scope>
    <source>
        <tissue evidence="2">Shoot tissue taken approximately 20 cm above the soil surface</tissue>
    </source>
</reference>
<sequence length="77" mass="8509">MVLSLYPGHQMALAGQQFALHSVELLKAELHPPWSLQNSVDQNILFLFRLTGSYLFRPVAVDFLAVLVSGGNCLVLL</sequence>
<organism evidence="2">
    <name type="scientific">Arundo donax</name>
    <name type="common">Giant reed</name>
    <name type="synonym">Donax arundinaceus</name>
    <dbReference type="NCBI Taxonomy" id="35708"/>
    <lineage>
        <taxon>Eukaryota</taxon>
        <taxon>Viridiplantae</taxon>
        <taxon>Streptophyta</taxon>
        <taxon>Embryophyta</taxon>
        <taxon>Tracheophyta</taxon>
        <taxon>Spermatophyta</taxon>
        <taxon>Magnoliopsida</taxon>
        <taxon>Liliopsida</taxon>
        <taxon>Poales</taxon>
        <taxon>Poaceae</taxon>
        <taxon>PACMAD clade</taxon>
        <taxon>Arundinoideae</taxon>
        <taxon>Arundineae</taxon>
        <taxon>Arundo</taxon>
    </lineage>
</organism>
<name>A0A0A9D3Z6_ARUDO</name>
<evidence type="ECO:0000256" key="1">
    <source>
        <dbReference type="SAM" id="Phobius"/>
    </source>
</evidence>
<dbReference type="AlphaFoldDB" id="A0A0A9D3Z6"/>
<keyword evidence="1" id="KW-0472">Membrane</keyword>